<sequence>MMALATNQFQGSRCISPSVSSSWSSGSKVQHFLPTFRPVGRKDGLISLKCRSFSSVGTSLLLGHKFKVFKISAFKGSSQHDDASGRANGSKSLKSHVKVSYLQHEGEGSSVESSELQNVVHAPYSAEDETTSRSLAIQNLFKNWLLLLRTPSQTQPVEEAPEKPSFIETSENTLQNEERGEFLKAVWCYFLDLDATIKIPLVLFAPLYLAVQLVCGSEVAKELTPFWILGPLTTALYFKVFRVVCSYYTFTFKQTVKVIEYIFRGKLKEDIQTHIWQPLADIKNANPKEVTRRKLKDLQGWWVEKYLDFLEFIWPWYCRTIRSLKGANLI</sequence>
<keyword evidence="2" id="KW-1185">Reference proteome</keyword>
<name>A0A2G9HRV9_9LAMI</name>
<evidence type="ECO:0000313" key="2">
    <source>
        <dbReference type="Proteomes" id="UP000231279"/>
    </source>
</evidence>
<dbReference type="PANTHER" id="PTHR48223">
    <property type="entry name" value="DEFECTIVE 2759, PUTATIVE ISOFORM 1-RELATED"/>
    <property type="match status" value="1"/>
</dbReference>
<evidence type="ECO:0000313" key="1">
    <source>
        <dbReference type="EMBL" id="PIN20258.1"/>
    </source>
</evidence>
<reference evidence="2" key="1">
    <citation type="journal article" date="2018" name="Gigascience">
        <title>Genome assembly of the Pink Ipe (Handroanthus impetiginosus, Bignoniaceae), a highly valued, ecologically keystone Neotropical timber forest tree.</title>
        <authorList>
            <person name="Silva-Junior O.B."/>
            <person name="Grattapaglia D."/>
            <person name="Novaes E."/>
            <person name="Collevatti R.G."/>
        </authorList>
    </citation>
    <scope>NUCLEOTIDE SEQUENCE [LARGE SCALE GENOMIC DNA]</scope>
    <source>
        <strain evidence="2">cv. UFG-1</strain>
    </source>
</reference>
<organism evidence="1 2">
    <name type="scientific">Handroanthus impetiginosus</name>
    <dbReference type="NCBI Taxonomy" id="429701"/>
    <lineage>
        <taxon>Eukaryota</taxon>
        <taxon>Viridiplantae</taxon>
        <taxon>Streptophyta</taxon>
        <taxon>Embryophyta</taxon>
        <taxon>Tracheophyta</taxon>
        <taxon>Spermatophyta</taxon>
        <taxon>Magnoliopsida</taxon>
        <taxon>eudicotyledons</taxon>
        <taxon>Gunneridae</taxon>
        <taxon>Pentapetalae</taxon>
        <taxon>asterids</taxon>
        <taxon>lamiids</taxon>
        <taxon>Lamiales</taxon>
        <taxon>Bignoniaceae</taxon>
        <taxon>Crescentiina</taxon>
        <taxon>Tabebuia alliance</taxon>
        <taxon>Handroanthus</taxon>
    </lineage>
</organism>
<proteinExistence type="predicted"/>
<gene>
    <name evidence="1" type="ORF">CDL12_07063</name>
</gene>
<dbReference type="EMBL" id="NKXS01001149">
    <property type="protein sequence ID" value="PIN20258.1"/>
    <property type="molecule type" value="Genomic_DNA"/>
</dbReference>
<dbReference type="AlphaFoldDB" id="A0A2G9HRV9"/>
<dbReference type="PANTHER" id="PTHR48223:SF1">
    <property type="entry name" value="ABC TRANSMEMBRANE TYPE-1 DOMAIN-CONTAINING PROTEIN"/>
    <property type="match status" value="1"/>
</dbReference>
<dbReference type="OrthoDB" id="748739at2759"/>
<protein>
    <submittedName>
        <fullName evidence="1">Uncharacterized protein</fullName>
    </submittedName>
</protein>
<dbReference type="Proteomes" id="UP000231279">
    <property type="component" value="Unassembled WGS sequence"/>
</dbReference>
<comment type="caution">
    <text evidence="1">The sequence shown here is derived from an EMBL/GenBank/DDBJ whole genome shotgun (WGS) entry which is preliminary data.</text>
</comment>
<accession>A0A2G9HRV9</accession>
<dbReference type="STRING" id="429701.A0A2G9HRV9"/>